<dbReference type="EMBL" id="JAAXLA010000006">
    <property type="protein sequence ID" value="NMH96652.1"/>
    <property type="molecule type" value="Genomic_DNA"/>
</dbReference>
<dbReference type="Pfam" id="PF00072">
    <property type="entry name" value="Response_reg"/>
    <property type="match status" value="1"/>
</dbReference>
<accession>A0ABX1S771</accession>
<dbReference type="InterPro" id="IPR011006">
    <property type="entry name" value="CheY-like_superfamily"/>
</dbReference>
<proteinExistence type="predicted"/>
<dbReference type="SMART" id="SM00448">
    <property type="entry name" value="REC"/>
    <property type="match status" value="1"/>
</dbReference>
<feature type="domain" description="Response regulatory" evidence="6">
    <location>
        <begin position="5"/>
        <end position="122"/>
    </location>
</feature>
<keyword evidence="3" id="KW-0804">Transcription</keyword>
<evidence type="ECO:0000259" key="6">
    <source>
        <dbReference type="PROSITE" id="PS50110"/>
    </source>
</evidence>
<dbReference type="PROSITE" id="PS50043">
    <property type="entry name" value="HTH_LUXR_2"/>
    <property type="match status" value="1"/>
</dbReference>
<dbReference type="PANTHER" id="PTHR44688">
    <property type="entry name" value="DNA-BINDING TRANSCRIPTIONAL ACTIVATOR DEVR_DOSR"/>
    <property type="match status" value="1"/>
</dbReference>
<evidence type="ECO:0000313" key="7">
    <source>
        <dbReference type="EMBL" id="NMH96652.1"/>
    </source>
</evidence>
<feature type="domain" description="HTH luxR-type" evidence="5">
    <location>
        <begin position="150"/>
        <end position="215"/>
    </location>
</feature>
<dbReference type="InterPro" id="IPR000792">
    <property type="entry name" value="Tscrpt_reg_LuxR_C"/>
</dbReference>
<dbReference type="PRINTS" id="PR00038">
    <property type="entry name" value="HTHLUXR"/>
</dbReference>
<evidence type="ECO:0000313" key="8">
    <source>
        <dbReference type="Proteomes" id="UP000820669"/>
    </source>
</evidence>
<evidence type="ECO:0000256" key="4">
    <source>
        <dbReference type="PROSITE-ProRule" id="PRU00169"/>
    </source>
</evidence>
<evidence type="ECO:0000256" key="2">
    <source>
        <dbReference type="ARBA" id="ARBA00023125"/>
    </source>
</evidence>
<organism evidence="7 8">
    <name type="scientific">Pseudonocardia acidicola</name>
    <dbReference type="NCBI Taxonomy" id="2724939"/>
    <lineage>
        <taxon>Bacteria</taxon>
        <taxon>Bacillati</taxon>
        <taxon>Actinomycetota</taxon>
        <taxon>Actinomycetes</taxon>
        <taxon>Pseudonocardiales</taxon>
        <taxon>Pseudonocardiaceae</taxon>
        <taxon>Pseudonocardia</taxon>
    </lineage>
</organism>
<reference evidence="7 8" key="1">
    <citation type="submission" date="2020-04" db="EMBL/GenBank/DDBJ databases">
        <authorList>
            <person name="Klaysubun C."/>
            <person name="Duangmal K."/>
            <person name="Lipun K."/>
        </authorList>
    </citation>
    <scope>NUCLEOTIDE SEQUENCE [LARGE SCALE GENOMIC DNA]</scope>
    <source>
        <strain evidence="7 8">K10HN5</strain>
    </source>
</reference>
<feature type="modified residue" description="4-aspartylphosphate" evidence="4">
    <location>
        <position position="57"/>
    </location>
</feature>
<comment type="caution">
    <text evidence="7">The sequence shown here is derived from an EMBL/GenBank/DDBJ whole genome shotgun (WGS) entry which is preliminary data.</text>
</comment>
<name>A0ABX1S771_9PSEU</name>
<dbReference type="InterPro" id="IPR001789">
    <property type="entry name" value="Sig_transdc_resp-reg_receiver"/>
</dbReference>
<sequence length="233" mass="25215">MSRLRVLLIDDHQMLAEAIAAGLAATSDLWVLGRCTTDEPRLVEIVTSWRPDVVTIDVESLGVEAPGLIERIRATRPEVRIVVLTATHDPAVAVAVAQAGANAWLGMDVSLERLVTVLHIVHEGGACYPEDLLGTILRELREDARRARAGDGPLEVLSAREREVLLGMMEGKTGTEIARELFLSANTVRTHSRSILSKLDVHSRLEAVALARAAGMRPPGNDASTVVRSVRTT</sequence>
<dbReference type="SUPFAM" id="SSF46894">
    <property type="entry name" value="C-terminal effector domain of the bipartite response regulators"/>
    <property type="match status" value="1"/>
</dbReference>
<dbReference type="PROSITE" id="PS50110">
    <property type="entry name" value="RESPONSE_REGULATORY"/>
    <property type="match status" value="1"/>
</dbReference>
<dbReference type="SUPFAM" id="SSF52172">
    <property type="entry name" value="CheY-like"/>
    <property type="match status" value="1"/>
</dbReference>
<keyword evidence="4" id="KW-0597">Phosphoprotein</keyword>
<dbReference type="Gene3D" id="3.40.50.2300">
    <property type="match status" value="1"/>
</dbReference>
<protein>
    <submittedName>
        <fullName evidence="7">Response regulator transcription factor</fullName>
    </submittedName>
</protein>
<dbReference type="Proteomes" id="UP000820669">
    <property type="component" value="Unassembled WGS sequence"/>
</dbReference>
<gene>
    <name evidence="7" type="ORF">HF526_04885</name>
</gene>
<dbReference type="InterPro" id="IPR016032">
    <property type="entry name" value="Sig_transdc_resp-reg_C-effctor"/>
</dbReference>
<keyword evidence="1" id="KW-0805">Transcription regulation</keyword>
<keyword evidence="2" id="KW-0238">DNA-binding</keyword>
<evidence type="ECO:0000256" key="3">
    <source>
        <dbReference type="ARBA" id="ARBA00023163"/>
    </source>
</evidence>
<evidence type="ECO:0000259" key="5">
    <source>
        <dbReference type="PROSITE" id="PS50043"/>
    </source>
</evidence>
<dbReference type="Pfam" id="PF00196">
    <property type="entry name" value="GerE"/>
    <property type="match status" value="1"/>
</dbReference>
<dbReference type="PANTHER" id="PTHR44688:SF16">
    <property type="entry name" value="DNA-BINDING TRANSCRIPTIONAL ACTIVATOR DEVR_DOSR"/>
    <property type="match status" value="1"/>
</dbReference>
<keyword evidence="8" id="KW-1185">Reference proteome</keyword>
<evidence type="ECO:0000256" key="1">
    <source>
        <dbReference type="ARBA" id="ARBA00023015"/>
    </source>
</evidence>
<dbReference type="CDD" id="cd06170">
    <property type="entry name" value="LuxR_C_like"/>
    <property type="match status" value="1"/>
</dbReference>
<dbReference type="SMART" id="SM00421">
    <property type="entry name" value="HTH_LUXR"/>
    <property type="match status" value="1"/>
</dbReference>